<dbReference type="RefSeq" id="XP_007397436.1">
    <property type="nucleotide sequence ID" value="XM_007397374.1"/>
</dbReference>
<dbReference type="CDD" id="cd18186">
    <property type="entry name" value="BTB_POZ_ZBTB_KLHL-like"/>
    <property type="match status" value="2"/>
</dbReference>
<dbReference type="Gene3D" id="3.30.710.10">
    <property type="entry name" value="Potassium Channel Kv1.1, Chain A"/>
    <property type="match status" value="2"/>
</dbReference>
<dbReference type="STRING" id="650164.K5UXD0"/>
<sequence>MSSEPKALQKIQPASSPFNKPSADVILRTSDEVDFHAHKIVLSLASSFFETMFSIPQPASSDPTERPVVKMVEDSKTLDCLLRYCYPVQDPFAPSLELLDSVLESAKKYDFTETIDLVTGKLCGFLFTNALSLFAIGCRHRNEDLAIRAAAAWRTTKSPKKGSGLFGGSVDFHAHKIVLSLASSFFETMFSIPQPASSDPTERPVVKMVEDSKTLDCLLRYCYPVQDPFAPSLELLDSVLESAKKYDFTETIDLVTGKLCGFLFTNALSLFAIGCRHRNEDLAIRAAAAWRTTKSPKKGSGLFGGSVTIDDEALLANWRTSWQSAKFSHTLISQSYTSIMKGRISAASFFRLLKYLRDGHSTTFSHPTPGPASNATPPVPTSVDEIEQLAKDHPFDRPDADLILQSHDGVSFRVHRALLEMNMDPGVSNRTLDSAFEGSVESAKDSSGLPVIKVKDDSRTLGLLLRLSYPPRQRDTIPDWNLDKLGSETSLRVYEAAQRYGFSSIPRAYWTRMNQLLSDEPLRVYCIAVALGCANEAQLAARQLAFSNLRDMYCTEMESLPVANYYRLLEFHHSCQATIRSVWKKHFSPNDTESHAKIFGLGSMKTVPSSPSGQPASNSSNAAIFPVGNFGSADPPISHETNPSAMSFEWLDAPGVNSVHHGIWTALLEREVTTATKTRASNLGGHNIGWKAIAQTKEKVESAIQQALQSLIFEA</sequence>
<dbReference type="AlphaFoldDB" id="K5UXD0"/>
<dbReference type="Proteomes" id="UP000008370">
    <property type="component" value="Unassembled WGS sequence"/>
</dbReference>
<feature type="domain" description="BTB" evidence="1">
    <location>
        <begin position="143"/>
        <end position="223"/>
    </location>
</feature>
<reference evidence="2 3" key="1">
    <citation type="journal article" date="2012" name="BMC Genomics">
        <title>Comparative genomics of the white-rot fungi, Phanerochaete carnosa and P. chrysosporium, to elucidate the genetic basis of the distinct wood types they colonize.</title>
        <authorList>
            <person name="Suzuki H."/>
            <person name="MacDonald J."/>
            <person name="Syed K."/>
            <person name="Salamov A."/>
            <person name="Hori C."/>
            <person name="Aerts A."/>
            <person name="Henrissat B."/>
            <person name="Wiebenga A."/>
            <person name="vanKuyk P.A."/>
            <person name="Barry K."/>
            <person name="Lindquist E."/>
            <person name="LaButti K."/>
            <person name="Lapidus A."/>
            <person name="Lucas S."/>
            <person name="Coutinho P."/>
            <person name="Gong Y."/>
            <person name="Samejima M."/>
            <person name="Mahadevan R."/>
            <person name="Abou-Zaid M."/>
            <person name="de Vries R.P."/>
            <person name="Igarashi K."/>
            <person name="Yadav J.S."/>
            <person name="Grigoriev I.V."/>
            <person name="Master E.R."/>
        </authorList>
    </citation>
    <scope>NUCLEOTIDE SEQUENCE [LARGE SCALE GENOMIC DNA]</scope>
    <source>
        <strain evidence="2 3">HHB-10118-sp</strain>
    </source>
</reference>
<dbReference type="EMBL" id="JH930473">
    <property type="protein sequence ID" value="EKM54756.1"/>
    <property type="molecule type" value="Genomic_DNA"/>
</dbReference>
<dbReference type="InParanoid" id="K5UXD0"/>
<dbReference type="SUPFAM" id="SSF54695">
    <property type="entry name" value="POZ domain"/>
    <property type="match status" value="2"/>
</dbReference>
<dbReference type="SMART" id="SM00225">
    <property type="entry name" value="BTB"/>
    <property type="match status" value="3"/>
</dbReference>
<dbReference type="PANTHER" id="PTHR24410:SF23">
    <property type="entry name" value="BTB DOMAIN-CONTAINING PROTEIN-RELATED"/>
    <property type="match status" value="1"/>
</dbReference>
<accession>K5UXD0</accession>
<gene>
    <name evidence="2" type="ORF">PHACADRAFT_197185</name>
</gene>
<evidence type="ECO:0000313" key="3">
    <source>
        <dbReference type="Proteomes" id="UP000008370"/>
    </source>
</evidence>
<dbReference type="GeneID" id="18911202"/>
<proteinExistence type="predicted"/>
<name>K5UXD0_PHACS</name>
<dbReference type="Pfam" id="PF00651">
    <property type="entry name" value="BTB"/>
    <property type="match status" value="2"/>
</dbReference>
<feature type="domain" description="BTB" evidence="1">
    <location>
        <begin position="23"/>
        <end position="86"/>
    </location>
</feature>
<keyword evidence="3" id="KW-1185">Reference proteome</keyword>
<dbReference type="HOGENOM" id="CLU_386405_0_0_1"/>
<protein>
    <recommendedName>
        <fullName evidence="1">BTB domain-containing protein</fullName>
    </recommendedName>
</protein>
<dbReference type="InterPro" id="IPR000210">
    <property type="entry name" value="BTB/POZ_dom"/>
</dbReference>
<dbReference type="KEGG" id="pco:PHACADRAFT_197185"/>
<evidence type="ECO:0000313" key="2">
    <source>
        <dbReference type="EMBL" id="EKM54756.1"/>
    </source>
</evidence>
<dbReference type="PANTHER" id="PTHR24410">
    <property type="entry name" value="HL07962P-RELATED"/>
    <property type="match status" value="1"/>
</dbReference>
<organism evidence="2 3">
    <name type="scientific">Phanerochaete carnosa (strain HHB-10118-sp)</name>
    <name type="common">White-rot fungus</name>
    <name type="synonym">Peniophora carnosa</name>
    <dbReference type="NCBI Taxonomy" id="650164"/>
    <lineage>
        <taxon>Eukaryota</taxon>
        <taxon>Fungi</taxon>
        <taxon>Dikarya</taxon>
        <taxon>Basidiomycota</taxon>
        <taxon>Agaricomycotina</taxon>
        <taxon>Agaricomycetes</taxon>
        <taxon>Polyporales</taxon>
        <taxon>Phanerochaetaceae</taxon>
        <taxon>Phanerochaete</taxon>
    </lineage>
</organism>
<dbReference type="PROSITE" id="PS50097">
    <property type="entry name" value="BTB"/>
    <property type="match status" value="2"/>
</dbReference>
<evidence type="ECO:0000259" key="1">
    <source>
        <dbReference type="PROSITE" id="PS50097"/>
    </source>
</evidence>
<dbReference type="OrthoDB" id="3357985at2759"/>
<dbReference type="InterPro" id="IPR011333">
    <property type="entry name" value="SKP1/BTB/POZ_sf"/>
</dbReference>
<dbReference type="InterPro" id="IPR051481">
    <property type="entry name" value="BTB-POZ/Galectin-3-binding"/>
</dbReference>